<keyword evidence="1" id="KW-0472">Membrane</keyword>
<keyword evidence="1" id="KW-0812">Transmembrane</keyword>
<reference evidence="3" key="1">
    <citation type="submission" date="2012-06" db="EMBL/GenBank/DDBJ databases">
        <title>Complete sequence of chromosome of Desulfomonile tiedjei DSM 6799.</title>
        <authorList>
            <person name="Lucas S."/>
            <person name="Copeland A."/>
            <person name="Lapidus A."/>
            <person name="Glavina del Rio T."/>
            <person name="Dalin E."/>
            <person name="Tice H."/>
            <person name="Bruce D."/>
            <person name="Goodwin L."/>
            <person name="Pitluck S."/>
            <person name="Peters L."/>
            <person name="Ovchinnikova G."/>
            <person name="Zeytun A."/>
            <person name="Lu M."/>
            <person name="Kyrpides N."/>
            <person name="Mavromatis K."/>
            <person name="Ivanova N."/>
            <person name="Brettin T."/>
            <person name="Detter J.C."/>
            <person name="Han C."/>
            <person name="Larimer F."/>
            <person name="Land M."/>
            <person name="Hauser L."/>
            <person name="Markowitz V."/>
            <person name="Cheng J.-F."/>
            <person name="Hugenholtz P."/>
            <person name="Woyke T."/>
            <person name="Wu D."/>
            <person name="Spring S."/>
            <person name="Schroeder M."/>
            <person name="Brambilla E."/>
            <person name="Klenk H.-P."/>
            <person name="Eisen J.A."/>
        </authorList>
    </citation>
    <scope>NUCLEOTIDE SEQUENCE [LARGE SCALE GENOMIC DNA]</scope>
    <source>
        <strain evidence="3">ATCC 49306 / DSM 6799 / DCB-1</strain>
    </source>
</reference>
<protein>
    <submittedName>
        <fullName evidence="2">Uncharacterized protein</fullName>
    </submittedName>
</protein>
<evidence type="ECO:0000313" key="2">
    <source>
        <dbReference type="EMBL" id="AFM25251.1"/>
    </source>
</evidence>
<sequence>MNIAQGVILVVGGVIGLVVTRHLTCNAYKKSGLDAPTEFLKAPQDAGIVPRYVSILNLASWLMVIVGMFRLGSRLTHIF</sequence>
<evidence type="ECO:0000256" key="1">
    <source>
        <dbReference type="SAM" id="Phobius"/>
    </source>
</evidence>
<keyword evidence="3" id="KW-1185">Reference proteome</keyword>
<name>I4C6R0_DESTA</name>
<evidence type="ECO:0000313" key="3">
    <source>
        <dbReference type="Proteomes" id="UP000006055"/>
    </source>
</evidence>
<dbReference type="AlphaFoldDB" id="I4C6R0"/>
<accession>I4C6R0</accession>
<dbReference type="KEGG" id="dti:Desti_2571"/>
<organism evidence="2 3">
    <name type="scientific">Desulfomonile tiedjei (strain ATCC 49306 / DSM 6799 / DCB-1)</name>
    <dbReference type="NCBI Taxonomy" id="706587"/>
    <lineage>
        <taxon>Bacteria</taxon>
        <taxon>Pseudomonadati</taxon>
        <taxon>Thermodesulfobacteriota</taxon>
        <taxon>Desulfomonilia</taxon>
        <taxon>Desulfomonilales</taxon>
        <taxon>Desulfomonilaceae</taxon>
        <taxon>Desulfomonile</taxon>
    </lineage>
</organism>
<dbReference type="Proteomes" id="UP000006055">
    <property type="component" value="Chromosome"/>
</dbReference>
<feature type="transmembrane region" description="Helical" evidence="1">
    <location>
        <begin position="7"/>
        <end position="29"/>
    </location>
</feature>
<dbReference type="EMBL" id="CP003360">
    <property type="protein sequence ID" value="AFM25251.1"/>
    <property type="molecule type" value="Genomic_DNA"/>
</dbReference>
<proteinExistence type="predicted"/>
<keyword evidence="1" id="KW-1133">Transmembrane helix</keyword>
<dbReference type="HOGENOM" id="CLU_2600388_0_0_7"/>
<gene>
    <name evidence="2" type="ordered locus">Desti_2571</name>
</gene>
<feature type="transmembrane region" description="Helical" evidence="1">
    <location>
        <begin position="49"/>
        <end position="69"/>
    </location>
</feature>